<dbReference type="SUPFAM" id="SSF50978">
    <property type="entry name" value="WD40 repeat-like"/>
    <property type="match status" value="4"/>
</dbReference>
<dbReference type="PROSITE" id="PS50294">
    <property type="entry name" value="WD_REPEATS_REGION"/>
    <property type="match status" value="4"/>
</dbReference>
<dbReference type="EMBL" id="LSRX01000278">
    <property type="protein sequence ID" value="OLQ01879.1"/>
    <property type="molecule type" value="Genomic_DNA"/>
</dbReference>
<dbReference type="PROSITE" id="PS50082">
    <property type="entry name" value="WD_REPEATS_2"/>
    <property type="match status" value="8"/>
</dbReference>
<keyword evidence="7" id="KW-1185">Reference proteome</keyword>
<feature type="region of interest" description="Disordered" evidence="4">
    <location>
        <begin position="1737"/>
        <end position="1821"/>
    </location>
</feature>
<feature type="domain" description="Spen paralogue and orthologue SPOC C-terminal" evidence="5">
    <location>
        <begin position="637"/>
        <end position="738"/>
    </location>
</feature>
<feature type="repeat" description="WD" evidence="3">
    <location>
        <begin position="1316"/>
        <end position="1347"/>
    </location>
</feature>
<evidence type="ECO:0000313" key="6">
    <source>
        <dbReference type="EMBL" id="OLQ01879.1"/>
    </source>
</evidence>
<evidence type="ECO:0000256" key="4">
    <source>
        <dbReference type="SAM" id="MobiDB-lite"/>
    </source>
</evidence>
<organism evidence="6 7">
    <name type="scientific">Symbiodinium microadriaticum</name>
    <name type="common">Dinoflagellate</name>
    <name type="synonym">Zooxanthella microadriatica</name>
    <dbReference type="NCBI Taxonomy" id="2951"/>
    <lineage>
        <taxon>Eukaryota</taxon>
        <taxon>Sar</taxon>
        <taxon>Alveolata</taxon>
        <taxon>Dinophyceae</taxon>
        <taxon>Suessiales</taxon>
        <taxon>Symbiodiniaceae</taxon>
        <taxon>Symbiodinium</taxon>
    </lineage>
</organism>
<feature type="repeat" description="WD" evidence="3">
    <location>
        <begin position="1040"/>
        <end position="1081"/>
    </location>
</feature>
<dbReference type="PROSITE" id="PS00678">
    <property type="entry name" value="WD_REPEATS_1"/>
    <property type="match status" value="2"/>
</dbReference>
<evidence type="ECO:0000256" key="1">
    <source>
        <dbReference type="ARBA" id="ARBA00022574"/>
    </source>
</evidence>
<comment type="caution">
    <text evidence="6">The sequence shown here is derived from an EMBL/GenBank/DDBJ whole genome shotgun (WGS) entry which is preliminary data.</text>
</comment>
<feature type="repeat" description="WD" evidence="3">
    <location>
        <begin position="859"/>
        <end position="900"/>
    </location>
</feature>
<feature type="repeat" description="WD" evidence="3">
    <location>
        <begin position="950"/>
        <end position="991"/>
    </location>
</feature>
<evidence type="ECO:0000313" key="7">
    <source>
        <dbReference type="Proteomes" id="UP000186817"/>
    </source>
</evidence>
<feature type="repeat" description="WD" evidence="3">
    <location>
        <begin position="904"/>
        <end position="939"/>
    </location>
</feature>
<proteinExistence type="predicted"/>
<feature type="compositionally biased region" description="Basic and acidic residues" evidence="4">
    <location>
        <begin position="1768"/>
        <end position="1787"/>
    </location>
</feature>
<sequence length="1821" mass="193230">MIASATSALAFLQPDASLYGQLVHISNVLTFLAVCGTMKVCYQHLTTLAAPASQQGRIFSLLNVLGSVGNIAGNLVATRFSEHETSFTSKGATPFLVTSSLFCTVGCAIVGVLCAPIEDGFSKKAILQTLAESPGTAPGMAVLGSGPLPPPPPASMMPPGQAMMSPLAQASTPAWTGVITLARNMAKKTPFRAALIQGKVADVEIEAMGSVFGTGAAAAESTESAEMPPSSAAGSAISGGGAPGISDAPRWLRRVRCAVPLPAPTKQAAAVHSSPGRVLRPNSGLVFARCAFSAPSAPDGPCIVVERALVDTGSSDCELREGLLSRLPELPIVERGVMYETSTGGEAYDAYEVVVTLDGHRCAAVLTVVPEERFQAGAEEPCSDEALLGHMAIAALGLMVDCPTRRLVPKAPEPGGERREGTPTYLEMGQLHVASSRPWAALPPSAPFVGPLSQMWSSYRHGQAALQPRWLPGTGCAMPLMLEGLPKIADAQPCDVDPHGSPIIPVTYVHCMFMSPFTPEKGGSFVNMALVDTGSSDCELRESYLKKLGPLPTVAAGVVYETVAGRHVFDSYEVLVAVGDRVSAVAVTGIPEERFQPGTEDPASDEAVLGLAALSALGLLVDCGQRHVQKKACAVVLRSAAANSSVADITHRVPFDEVAKKVASGSILSLVPNSIMEQASFEEYNKYFRAKSRAGVARLDGSLALYVMPCGEDILALKDSLYALGPHIPRAGCLIGLIAPGTAAVNAAPATAAPVGTATASKPPKQGSIIRLLDVSLSTCMSRLCWSRDDSKVYLAIGKGCYGFSVDTALVSHLWSYEGFAEDTRVVVEGSHGFLAVSSGRSIHILDANSPAKPRVSWPDAHQDTIYSMHFNYETGIIFSSGKDCCVKAWEIDGEELSLYGSCPEAHRDFVVALQFHSSSRLLISAGLDGLVRAWRIASTGAFALLATSADAHPDGITALCTNMAQNVMVSSGRDGNLRLWSYRPGRLRLIDSQVDVHAGWARCLEFDEASGLVVSAGDDGAIKAFGFKDGKFNCRISAANAHDAGILALQLCAKTMCLLSADENGAIKMWELSAGAGELVLKASIEKAHDGGAVSHMQFCSQRKLLLSAGSDNCLRAWLWHPDGLQAVASAAAEGGGILALQLDASAGIGYSADVDGGISAWKIEIGAGILKRITKKANAHSGRILAFNFDAASKLLLTAGVDKAVCMWQLDASERIVMVCRSSQVLQTGVLALAYDAVTGIVIAAGMSSEINAWRHSGDSLKPLPLDREPDQGEGLLVLRFDAASKVVLGGGMDGSVRAWQLELAALERVGQPVGAHQGWVRALHYDVDNEVLVSCGDDGHVKAWRRQGVALAETGTALRAHPDGVRGVLANGRRQLVLSCGDNGMVKAFEQGEWGLEACPDGSHEHGSPVFNLQYFVKPRLLMSCGMDGGIRAWQTDPATGRLRLLAQETDNKQPTLAMKFEPKNGTLFTSGLDGSIHAWRLDKDRISPITSVAEAHEGSIRTMYLDRRANLLHTAGEDGALRAWQLKGDDLHQVAELQEAEPSGFQVIAAHSGTRRLVAASADRGLSVWQLQGNTYRLLFKVEDAHVNVINCLQFDGEMDTVFTGCHSIRVWKIAGSLKQLLNLTEPFGKSTSITAIRYRPSGGLLFGCGSTGSISVWHYSEPELVLLLSVQSAHSRGIVSIVLCPEHGLLFTGGNDKVLKSWHLRGGLKAKGHAMEPRLWLRGELRDLARRRAWDRGEHPQRNTASESTMEEPQEAQPPAKEAPVEEKAPPVVAKEEDKATGDGEGGDGMSSKELMDLFSNPDLIQLLQKEVGEES</sequence>
<feature type="repeat" description="WD" evidence="3">
    <location>
        <begin position="1179"/>
        <end position="1220"/>
    </location>
</feature>
<dbReference type="InterPro" id="IPR036322">
    <property type="entry name" value="WD40_repeat_dom_sf"/>
</dbReference>
<name>A0A1Q9E3A1_SYMMI</name>
<protein>
    <submittedName>
        <fullName evidence="6">Putative WD repeat-containing protein</fullName>
    </submittedName>
</protein>
<dbReference type="InterPro" id="IPR019775">
    <property type="entry name" value="WD40_repeat_CS"/>
</dbReference>
<evidence type="ECO:0000256" key="2">
    <source>
        <dbReference type="ARBA" id="ARBA00022737"/>
    </source>
</evidence>
<evidence type="ECO:0000256" key="3">
    <source>
        <dbReference type="PROSITE-ProRule" id="PRU00221"/>
    </source>
</evidence>
<gene>
    <name evidence="6" type="ORF">AK812_SmicGene15344</name>
</gene>
<dbReference type="InterPro" id="IPR015943">
    <property type="entry name" value="WD40/YVTN_repeat-like_dom_sf"/>
</dbReference>
<dbReference type="Pfam" id="PF00400">
    <property type="entry name" value="WD40"/>
    <property type="match status" value="6"/>
</dbReference>
<dbReference type="InterPro" id="IPR001680">
    <property type="entry name" value="WD40_rpt"/>
</dbReference>
<dbReference type="Gene3D" id="2.130.10.10">
    <property type="entry name" value="YVTN repeat-like/Quinoprotein amine dehydrogenase"/>
    <property type="match status" value="5"/>
</dbReference>
<dbReference type="InterPro" id="IPR012921">
    <property type="entry name" value="SPOC_C"/>
</dbReference>
<dbReference type="Pfam" id="PF07744">
    <property type="entry name" value="SPOC"/>
    <property type="match status" value="1"/>
</dbReference>
<dbReference type="PANTHER" id="PTHR19848">
    <property type="entry name" value="WD40 REPEAT PROTEIN"/>
    <property type="match status" value="1"/>
</dbReference>
<accession>A0A1Q9E3A1</accession>
<feature type="repeat" description="WD" evidence="3">
    <location>
        <begin position="1676"/>
        <end position="1710"/>
    </location>
</feature>
<dbReference type="SMART" id="SM00320">
    <property type="entry name" value="WD40"/>
    <property type="match status" value="19"/>
</dbReference>
<reference evidence="6 7" key="1">
    <citation type="submission" date="2016-02" db="EMBL/GenBank/DDBJ databases">
        <title>Genome analysis of coral dinoflagellate symbionts highlights evolutionary adaptations to a symbiotic lifestyle.</title>
        <authorList>
            <person name="Aranda M."/>
            <person name="Li Y."/>
            <person name="Liew Y.J."/>
            <person name="Baumgarten S."/>
            <person name="Simakov O."/>
            <person name="Wilson M."/>
            <person name="Piel J."/>
            <person name="Ashoor H."/>
            <person name="Bougouffa S."/>
            <person name="Bajic V.B."/>
            <person name="Ryu T."/>
            <person name="Ravasi T."/>
            <person name="Bayer T."/>
            <person name="Micklem G."/>
            <person name="Kim H."/>
            <person name="Bhak J."/>
            <person name="Lajeunesse T.C."/>
            <person name="Voolstra C.R."/>
        </authorList>
    </citation>
    <scope>NUCLEOTIDE SEQUENCE [LARGE SCALE GENOMIC DNA]</scope>
    <source>
        <strain evidence="6 7">CCMP2467</strain>
    </source>
</reference>
<feature type="repeat" description="WD" evidence="3">
    <location>
        <begin position="1497"/>
        <end position="1538"/>
    </location>
</feature>
<dbReference type="PANTHER" id="PTHR19848:SF8">
    <property type="entry name" value="F-BOX AND WD REPEAT DOMAIN CONTAINING 7"/>
    <property type="match status" value="1"/>
</dbReference>
<keyword evidence="2" id="KW-0677">Repeat</keyword>
<feature type="compositionally biased region" description="Basic and acidic residues" evidence="4">
    <location>
        <begin position="1737"/>
        <end position="1746"/>
    </location>
</feature>
<evidence type="ECO:0000259" key="5">
    <source>
        <dbReference type="Pfam" id="PF07744"/>
    </source>
</evidence>
<dbReference type="OrthoDB" id="400at2759"/>
<dbReference type="OMA" id="YCADHER"/>
<keyword evidence="1 3" id="KW-0853">WD repeat</keyword>
<dbReference type="Proteomes" id="UP000186817">
    <property type="component" value="Unassembled WGS sequence"/>
</dbReference>